<feature type="domain" description="Type I restriction modification DNA specificity" evidence="4">
    <location>
        <begin position="2"/>
        <end position="155"/>
    </location>
</feature>
<dbReference type="GO" id="GO:0004519">
    <property type="term" value="F:endonuclease activity"/>
    <property type="evidence" value="ECO:0007669"/>
    <property type="project" value="UniProtKB-KW"/>
</dbReference>
<reference evidence="5 6" key="1">
    <citation type="submission" date="2020-06" db="EMBL/GenBank/DDBJ databases">
        <title>Genome sequence of Rhizobium sp strain ADMK78.</title>
        <authorList>
            <person name="Rahi P."/>
        </authorList>
    </citation>
    <scope>NUCLEOTIDE SEQUENCE [LARGE SCALE GENOMIC DNA]</scope>
    <source>
        <strain evidence="5 6">ADMK78</strain>
    </source>
</reference>
<dbReference type="InterPro" id="IPR044946">
    <property type="entry name" value="Restrct_endonuc_typeI_TRD_sf"/>
</dbReference>
<evidence type="ECO:0000256" key="3">
    <source>
        <dbReference type="ARBA" id="ARBA00023125"/>
    </source>
</evidence>
<protein>
    <submittedName>
        <fullName evidence="5">Restriction endonuclease subunit S</fullName>
    </submittedName>
</protein>
<dbReference type="PANTHER" id="PTHR30408:SF13">
    <property type="entry name" value="TYPE I RESTRICTION ENZYME HINDI SPECIFICITY SUBUNIT"/>
    <property type="match status" value="1"/>
</dbReference>
<evidence type="ECO:0000256" key="1">
    <source>
        <dbReference type="ARBA" id="ARBA00010923"/>
    </source>
</evidence>
<keyword evidence="5" id="KW-0540">Nuclease</keyword>
<dbReference type="CDD" id="cd17267">
    <property type="entry name" value="RMtype1_S_EcoAO83I-TRD1-CR1_like"/>
    <property type="match status" value="1"/>
</dbReference>
<evidence type="ECO:0000259" key="4">
    <source>
        <dbReference type="Pfam" id="PF01420"/>
    </source>
</evidence>
<keyword evidence="6" id="KW-1185">Reference proteome</keyword>
<dbReference type="Pfam" id="PF01420">
    <property type="entry name" value="Methylase_S"/>
    <property type="match status" value="1"/>
</dbReference>
<gene>
    <name evidence="5" type="ORF">FE840_007840</name>
</gene>
<evidence type="ECO:0000313" key="5">
    <source>
        <dbReference type="EMBL" id="QLF69461.1"/>
    </source>
</evidence>
<sequence>MTWTDATLEDLVLLQRGFDITKAEQRDGQIPVISSSGVQSYHNVAKVKGPGVIVGRKGSVGTVYYCETDYWPHDTTLWSKDLKGNDAKFVAYFLRTLNLDRFDTGNSNPTLNRNHIHGQPIKKPDLPTQQRIASILSAYDDLIENNRRRITLLEQAARLLYREWFVHLRFPGHETAKIVDGLPEGWTHCSFAQMAQYLNGFAFKPRHLGENGLPIVKIPELKAGILEKTPRYEGSEVPDKYLLNDGDLIFSWSGTLAVDFWNSGAAYLNQHLFKVTPSVGFSAAFLLVAIRECMPVFMGKAVGATMKHIRRSALDEVMHLLPQGHILADFNHRASELYDQVQLLRAQNQKLTRARDLLLPRLMDGRIPV</sequence>
<dbReference type="PANTHER" id="PTHR30408">
    <property type="entry name" value="TYPE-1 RESTRICTION ENZYME ECOKI SPECIFICITY PROTEIN"/>
    <property type="match status" value="1"/>
</dbReference>
<evidence type="ECO:0000256" key="2">
    <source>
        <dbReference type="ARBA" id="ARBA00022747"/>
    </source>
</evidence>
<dbReference type="EMBL" id="CP058350">
    <property type="protein sequence ID" value="QLF69461.1"/>
    <property type="molecule type" value="Genomic_DNA"/>
</dbReference>
<dbReference type="CDD" id="cd17254">
    <property type="entry name" value="RMtype1_S_FclI-TRD1-CR1_like"/>
    <property type="match status" value="1"/>
</dbReference>
<dbReference type="SUPFAM" id="SSF116734">
    <property type="entry name" value="DNA methylase specificity domain"/>
    <property type="match status" value="2"/>
</dbReference>
<dbReference type="Proteomes" id="UP000308530">
    <property type="component" value="Chromosome"/>
</dbReference>
<dbReference type="RefSeq" id="WP_138285407.1">
    <property type="nucleotide sequence ID" value="NZ_CP058350.1"/>
</dbReference>
<evidence type="ECO:0000313" key="6">
    <source>
        <dbReference type="Proteomes" id="UP000308530"/>
    </source>
</evidence>
<keyword evidence="5" id="KW-0255">Endonuclease</keyword>
<keyword evidence="2" id="KW-0680">Restriction system</keyword>
<dbReference type="InterPro" id="IPR000055">
    <property type="entry name" value="Restrct_endonuc_typeI_TRD"/>
</dbReference>
<organism evidence="5 6">
    <name type="scientific">Peteryoungia desertarenae</name>
    <dbReference type="NCBI Taxonomy" id="1813451"/>
    <lineage>
        <taxon>Bacteria</taxon>
        <taxon>Pseudomonadati</taxon>
        <taxon>Pseudomonadota</taxon>
        <taxon>Alphaproteobacteria</taxon>
        <taxon>Hyphomicrobiales</taxon>
        <taxon>Rhizobiaceae</taxon>
        <taxon>Peteryoungia</taxon>
    </lineage>
</organism>
<name>A0ABX6QLK6_9HYPH</name>
<comment type="similarity">
    <text evidence="1">Belongs to the type-I restriction system S methylase family.</text>
</comment>
<keyword evidence="3" id="KW-0238">DNA-binding</keyword>
<dbReference type="InterPro" id="IPR052021">
    <property type="entry name" value="Type-I_RS_S_subunit"/>
</dbReference>
<keyword evidence="5" id="KW-0378">Hydrolase</keyword>
<accession>A0ABX6QLK6</accession>
<proteinExistence type="inferred from homology"/>
<dbReference type="Gene3D" id="3.90.220.20">
    <property type="entry name" value="DNA methylase specificity domains"/>
    <property type="match status" value="2"/>
</dbReference>